<dbReference type="AlphaFoldDB" id="X1HE84"/>
<comment type="caution">
    <text evidence="9">The sequence shown here is derived from an EMBL/GenBank/DDBJ whole genome shotgun (WGS) entry which is preliminary data.</text>
</comment>
<evidence type="ECO:0000256" key="1">
    <source>
        <dbReference type="ARBA" id="ARBA00004651"/>
    </source>
</evidence>
<name>X1HE84_9ZZZZ</name>
<feature type="transmembrane region" description="Helical" evidence="7">
    <location>
        <begin position="77"/>
        <end position="96"/>
    </location>
</feature>
<evidence type="ECO:0000256" key="2">
    <source>
        <dbReference type="ARBA" id="ARBA00022448"/>
    </source>
</evidence>
<feature type="transmembrane region" description="Helical" evidence="7">
    <location>
        <begin position="44"/>
        <end position="65"/>
    </location>
</feature>
<keyword evidence="5 7" id="KW-1133">Transmembrane helix</keyword>
<evidence type="ECO:0000256" key="3">
    <source>
        <dbReference type="ARBA" id="ARBA00022475"/>
    </source>
</evidence>
<keyword evidence="6 7" id="KW-0472">Membrane</keyword>
<dbReference type="InterPro" id="IPR051393">
    <property type="entry name" value="ABC_transporter_permease"/>
</dbReference>
<feature type="non-terminal residue" evidence="9">
    <location>
        <position position="1"/>
    </location>
</feature>
<dbReference type="PROSITE" id="PS50928">
    <property type="entry name" value="ABC_TM1"/>
    <property type="match status" value="1"/>
</dbReference>
<feature type="domain" description="ABC transmembrane type-1" evidence="8">
    <location>
        <begin position="40"/>
        <end position="249"/>
    </location>
</feature>
<keyword evidence="3" id="KW-1003">Cell membrane</keyword>
<gene>
    <name evidence="9" type="ORF">S03H2_45124</name>
</gene>
<keyword evidence="2" id="KW-0813">Transport</keyword>
<accession>X1HE84</accession>
<dbReference type="InterPro" id="IPR000515">
    <property type="entry name" value="MetI-like"/>
</dbReference>
<reference evidence="9" key="1">
    <citation type="journal article" date="2014" name="Front. Microbiol.">
        <title>High frequency of phylogenetically diverse reductive dehalogenase-homologous genes in deep subseafloor sedimentary metagenomes.</title>
        <authorList>
            <person name="Kawai M."/>
            <person name="Futagami T."/>
            <person name="Toyoda A."/>
            <person name="Takaki Y."/>
            <person name="Nishi S."/>
            <person name="Hori S."/>
            <person name="Arai W."/>
            <person name="Tsubouchi T."/>
            <person name="Morono Y."/>
            <person name="Uchiyama I."/>
            <person name="Ito T."/>
            <person name="Fujiyama A."/>
            <person name="Inagaki F."/>
            <person name="Takami H."/>
        </authorList>
    </citation>
    <scope>NUCLEOTIDE SEQUENCE</scope>
    <source>
        <strain evidence="9">Expedition CK06-06</strain>
    </source>
</reference>
<organism evidence="9">
    <name type="scientific">marine sediment metagenome</name>
    <dbReference type="NCBI Taxonomy" id="412755"/>
    <lineage>
        <taxon>unclassified sequences</taxon>
        <taxon>metagenomes</taxon>
        <taxon>ecological metagenomes</taxon>
    </lineage>
</organism>
<evidence type="ECO:0000256" key="5">
    <source>
        <dbReference type="ARBA" id="ARBA00022989"/>
    </source>
</evidence>
<dbReference type="PANTHER" id="PTHR30193">
    <property type="entry name" value="ABC TRANSPORTER PERMEASE PROTEIN"/>
    <property type="match status" value="1"/>
</dbReference>
<evidence type="ECO:0000256" key="6">
    <source>
        <dbReference type="ARBA" id="ARBA00023136"/>
    </source>
</evidence>
<dbReference type="InterPro" id="IPR035906">
    <property type="entry name" value="MetI-like_sf"/>
</dbReference>
<evidence type="ECO:0000259" key="8">
    <source>
        <dbReference type="PROSITE" id="PS50928"/>
    </source>
</evidence>
<proteinExistence type="predicted"/>
<dbReference type="SUPFAM" id="SSF161098">
    <property type="entry name" value="MetI-like"/>
    <property type="match status" value="1"/>
</dbReference>
<evidence type="ECO:0000313" key="9">
    <source>
        <dbReference type="EMBL" id="GAH68486.1"/>
    </source>
</evidence>
<dbReference type="Gene3D" id="1.10.3720.10">
    <property type="entry name" value="MetI-like"/>
    <property type="match status" value="1"/>
</dbReference>
<sequence length="259" mass="29553">IGVAFMLSFQKFYVFKACEFVGLDNFRSLFFRTPLMGKAFLNTFYYAFLSISLTFLIPIFVAILLMEMKKNMIRIMMILWFIPVASMAGIIIWKWFYHPQYGLFNGILVTLGLPTLRWLNDPQIAMLCLILPGLIMYGPGLIYIATLQGIPNELYEAAELEGTGFWKKVWFITLPRLRSIMAVMLILSVIGSLQVFDQPFVMTGGGPAFATTTVALLLYQLAFKQLKFGRATALGLILFFIIIAIIVIQRKYFKENLDV</sequence>
<dbReference type="PANTHER" id="PTHR30193:SF41">
    <property type="entry name" value="DIACETYLCHITOBIOSE UPTAKE SYSTEM PERMEASE PROTEIN NGCF"/>
    <property type="match status" value="1"/>
</dbReference>
<protein>
    <recommendedName>
        <fullName evidence="8">ABC transmembrane type-1 domain-containing protein</fullName>
    </recommendedName>
</protein>
<feature type="transmembrane region" description="Helical" evidence="7">
    <location>
        <begin position="126"/>
        <end position="150"/>
    </location>
</feature>
<dbReference type="GO" id="GO:0005886">
    <property type="term" value="C:plasma membrane"/>
    <property type="evidence" value="ECO:0007669"/>
    <property type="project" value="UniProtKB-SubCell"/>
</dbReference>
<feature type="transmembrane region" description="Helical" evidence="7">
    <location>
        <begin position="170"/>
        <end position="193"/>
    </location>
</feature>
<dbReference type="EMBL" id="BARU01028249">
    <property type="protein sequence ID" value="GAH68486.1"/>
    <property type="molecule type" value="Genomic_DNA"/>
</dbReference>
<feature type="transmembrane region" description="Helical" evidence="7">
    <location>
        <begin position="200"/>
        <end position="222"/>
    </location>
</feature>
<evidence type="ECO:0000256" key="7">
    <source>
        <dbReference type="SAM" id="Phobius"/>
    </source>
</evidence>
<keyword evidence="4 7" id="KW-0812">Transmembrane</keyword>
<comment type="subcellular location">
    <subcellularLocation>
        <location evidence="1">Cell membrane</location>
        <topology evidence="1">Multi-pass membrane protein</topology>
    </subcellularLocation>
</comment>
<feature type="transmembrane region" description="Helical" evidence="7">
    <location>
        <begin position="228"/>
        <end position="248"/>
    </location>
</feature>
<evidence type="ECO:0000256" key="4">
    <source>
        <dbReference type="ARBA" id="ARBA00022692"/>
    </source>
</evidence>
<dbReference type="CDD" id="cd06261">
    <property type="entry name" value="TM_PBP2"/>
    <property type="match status" value="1"/>
</dbReference>
<dbReference type="GO" id="GO:0055085">
    <property type="term" value="P:transmembrane transport"/>
    <property type="evidence" value="ECO:0007669"/>
    <property type="project" value="InterPro"/>
</dbReference>